<comment type="subcellular location">
    <subcellularLocation>
        <location evidence="1">Cell membrane</location>
        <topology evidence="1">Multi-pass membrane protein</topology>
    </subcellularLocation>
</comment>
<evidence type="ECO:0000256" key="1">
    <source>
        <dbReference type="ARBA" id="ARBA00004651"/>
    </source>
</evidence>
<keyword evidence="5 7" id="KW-1133">Transmembrane helix</keyword>
<comment type="caution">
    <text evidence="8">The sequence shown here is derived from an EMBL/GenBank/DDBJ whole genome shotgun (WGS) entry which is preliminary data.</text>
</comment>
<evidence type="ECO:0000313" key="8">
    <source>
        <dbReference type="EMBL" id="MDR5896250.1"/>
    </source>
</evidence>
<gene>
    <name evidence="8" type="ORF">QC825_09215</name>
</gene>
<keyword evidence="9" id="KW-1185">Reference proteome</keyword>
<evidence type="ECO:0000256" key="3">
    <source>
        <dbReference type="ARBA" id="ARBA00022475"/>
    </source>
</evidence>
<evidence type="ECO:0000313" key="9">
    <source>
        <dbReference type="Proteomes" id="UP001269375"/>
    </source>
</evidence>
<feature type="transmembrane region" description="Helical" evidence="7">
    <location>
        <begin position="70"/>
        <end position="88"/>
    </location>
</feature>
<dbReference type="Pfam" id="PF01810">
    <property type="entry name" value="LysE"/>
    <property type="match status" value="1"/>
</dbReference>
<dbReference type="PIRSF" id="PIRSF006324">
    <property type="entry name" value="LeuE"/>
    <property type="match status" value="1"/>
</dbReference>
<comment type="similarity">
    <text evidence="2">Belongs to the Rht family.</text>
</comment>
<evidence type="ECO:0000256" key="5">
    <source>
        <dbReference type="ARBA" id="ARBA00022989"/>
    </source>
</evidence>
<feature type="transmembrane region" description="Helical" evidence="7">
    <location>
        <begin position="153"/>
        <end position="176"/>
    </location>
</feature>
<organism evidence="8 9">
    <name type="scientific">Larsenimonas suaedae</name>
    <dbReference type="NCBI Taxonomy" id="1851019"/>
    <lineage>
        <taxon>Bacteria</taxon>
        <taxon>Pseudomonadati</taxon>
        <taxon>Pseudomonadota</taxon>
        <taxon>Gammaproteobacteria</taxon>
        <taxon>Oceanospirillales</taxon>
        <taxon>Halomonadaceae</taxon>
        <taxon>Larsenimonas</taxon>
    </lineage>
</organism>
<sequence length="209" mass="22148">MDLAIWLTYLSVITALIAFPGPVALLCMHQGVRVGRRRALASVTGGVTASLILMGLSALGLGAILATSELAFLALKVFGAGYLIYLGVQAWMSPSAPVDMAASDAPMPAASTGRRFRKGLGIGLSNPKDLLFFGALFPNFLDMSQPLWPQLTLLALTWLAVDFTTMTTYAALGGSISRWFKSARRVRLFNRTTGGLFIAAGGALAVSHR</sequence>
<evidence type="ECO:0000256" key="4">
    <source>
        <dbReference type="ARBA" id="ARBA00022692"/>
    </source>
</evidence>
<feature type="transmembrane region" description="Helical" evidence="7">
    <location>
        <begin position="39"/>
        <end position="64"/>
    </location>
</feature>
<accession>A0ABU1GW27</accession>
<dbReference type="InterPro" id="IPR001123">
    <property type="entry name" value="LeuE-type"/>
</dbReference>
<evidence type="ECO:0000256" key="7">
    <source>
        <dbReference type="SAM" id="Phobius"/>
    </source>
</evidence>
<keyword evidence="4 7" id="KW-0812">Transmembrane</keyword>
<proteinExistence type="inferred from homology"/>
<protein>
    <submittedName>
        <fullName evidence="8">LysE family translocator</fullName>
    </submittedName>
</protein>
<feature type="transmembrane region" description="Helical" evidence="7">
    <location>
        <begin position="188"/>
        <end position="206"/>
    </location>
</feature>
<dbReference type="PANTHER" id="PTHR30086:SF14">
    <property type="entry name" value="HOMOSERINE_HOMOSERINE LACTONE EFFLUX PROTEIN"/>
    <property type="match status" value="1"/>
</dbReference>
<evidence type="ECO:0000256" key="2">
    <source>
        <dbReference type="ARBA" id="ARBA00007928"/>
    </source>
</evidence>
<name>A0ABU1GW27_9GAMM</name>
<reference evidence="8 9" key="1">
    <citation type="submission" date="2023-04" db="EMBL/GenBank/DDBJ databases">
        <title>A long-awaited taxogenomic arrangement of the family Halomonadaceae.</title>
        <authorList>
            <person name="De La Haba R."/>
            <person name="Chuvochina M."/>
            <person name="Wittouck S."/>
            <person name="Arahal D.R."/>
            <person name="Sanchez-Porro C."/>
            <person name="Hugenholtz P."/>
            <person name="Ventosa A."/>
        </authorList>
    </citation>
    <scope>NUCLEOTIDE SEQUENCE [LARGE SCALE GENOMIC DNA]</scope>
    <source>
        <strain evidence="8 9">DSM 22428</strain>
    </source>
</reference>
<dbReference type="Proteomes" id="UP001269375">
    <property type="component" value="Unassembled WGS sequence"/>
</dbReference>
<dbReference type="EMBL" id="JARWAO010000004">
    <property type="protein sequence ID" value="MDR5896250.1"/>
    <property type="molecule type" value="Genomic_DNA"/>
</dbReference>
<feature type="transmembrane region" description="Helical" evidence="7">
    <location>
        <begin position="6"/>
        <end position="27"/>
    </location>
</feature>
<dbReference type="PANTHER" id="PTHR30086">
    <property type="entry name" value="ARGININE EXPORTER PROTEIN ARGO"/>
    <property type="match status" value="1"/>
</dbReference>
<keyword evidence="3" id="KW-1003">Cell membrane</keyword>
<keyword evidence="6 7" id="KW-0472">Membrane</keyword>
<evidence type="ECO:0000256" key="6">
    <source>
        <dbReference type="ARBA" id="ARBA00023136"/>
    </source>
</evidence>
<dbReference type="RefSeq" id="WP_251594753.1">
    <property type="nucleotide sequence ID" value="NZ_JAMLJI010000004.1"/>
</dbReference>
<feature type="transmembrane region" description="Helical" evidence="7">
    <location>
        <begin position="120"/>
        <end position="141"/>
    </location>
</feature>